<dbReference type="PANTHER" id="PTHR10827">
    <property type="entry name" value="RETICULOCALBIN"/>
    <property type="match status" value="1"/>
</dbReference>
<proteinExistence type="predicted"/>
<feature type="compositionally biased region" description="Low complexity" evidence="1">
    <location>
        <begin position="368"/>
        <end position="381"/>
    </location>
</feature>
<keyword evidence="2" id="KW-0732">Signal</keyword>
<dbReference type="GO" id="GO:0005509">
    <property type="term" value="F:calcium ion binding"/>
    <property type="evidence" value="ECO:0007669"/>
    <property type="project" value="InterPro"/>
</dbReference>
<feature type="domain" description="EF-hand" evidence="3">
    <location>
        <begin position="208"/>
        <end position="243"/>
    </location>
</feature>
<dbReference type="OrthoDB" id="287435at2"/>
<feature type="region of interest" description="Disordered" evidence="1">
    <location>
        <begin position="26"/>
        <end position="119"/>
    </location>
</feature>
<feature type="domain" description="EF-hand" evidence="3">
    <location>
        <begin position="440"/>
        <end position="462"/>
    </location>
</feature>
<dbReference type="PROSITE" id="PS00018">
    <property type="entry name" value="EF_HAND_1"/>
    <property type="match status" value="5"/>
</dbReference>
<dbReference type="InterPro" id="IPR018247">
    <property type="entry name" value="EF_Hand_1_Ca_BS"/>
</dbReference>
<dbReference type="AlphaFoldDB" id="A0A5C6ATT9"/>
<feature type="compositionally biased region" description="Basic and acidic residues" evidence="1">
    <location>
        <begin position="265"/>
        <end position="285"/>
    </location>
</feature>
<dbReference type="Proteomes" id="UP000320176">
    <property type="component" value="Unassembled WGS sequence"/>
</dbReference>
<evidence type="ECO:0000256" key="1">
    <source>
        <dbReference type="SAM" id="MobiDB-lite"/>
    </source>
</evidence>
<dbReference type="RefSeq" id="WP_146520765.1">
    <property type="nucleotide sequence ID" value="NZ_CP151726.1"/>
</dbReference>
<dbReference type="InterPro" id="IPR011992">
    <property type="entry name" value="EF-hand-dom_pair"/>
</dbReference>
<feature type="compositionally biased region" description="Gly residues" evidence="1">
    <location>
        <begin position="30"/>
        <end position="98"/>
    </location>
</feature>
<organism evidence="4 5">
    <name type="scientific">Stieleria varia</name>
    <dbReference type="NCBI Taxonomy" id="2528005"/>
    <lineage>
        <taxon>Bacteria</taxon>
        <taxon>Pseudomonadati</taxon>
        <taxon>Planctomycetota</taxon>
        <taxon>Planctomycetia</taxon>
        <taxon>Pirellulales</taxon>
        <taxon>Pirellulaceae</taxon>
        <taxon>Stieleria</taxon>
    </lineage>
</organism>
<evidence type="ECO:0000259" key="3">
    <source>
        <dbReference type="PROSITE" id="PS50222"/>
    </source>
</evidence>
<dbReference type="InterPro" id="IPR002048">
    <property type="entry name" value="EF_hand_dom"/>
</dbReference>
<feature type="region of interest" description="Disordered" evidence="1">
    <location>
        <begin position="367"/>
        <end position="400"/>
    </location>
</feature>
<dbReference type="EMBL" id="SJPN01000004">
    <property type="protein sequence ID" value="TWU02432.1"/>
    <property type="molecule type" value="Genomic_DNA"/>
</dbReference>
<evidence type="ECO:0000313" key="4">
    <source>
        <dbReference type="EMBL" id="TWU02432.1"/>
    </source>
</evidence>
<accession>A0A5C6ATT9</accession>
<keyword evidence="5" id="KW-1185">Reference proteome</keyword>
<dbReference type="Gene3D" id="1.10.238.10">
    <property type="entry name" value="EF-hand"/>
    <property type="match status" value="3"/>
</dbReference>
<name>A0A5C6ATT9_9BACT</name>
<evidence type="ECO:0000313" key="5">
    <source>
        <dbReference type="Proteomes" id="UP000320176"/>
    </source>
</evidence>
<dbReference type="SUPFAM" id="SSF47473">
    <property type="entry name" value="EF-hand"/>
    <property type="match status" value="2"/>
</dbReference>
<feature type="domain" description="EF-hand" evidence="3">
    <location>
        <begin position="404"/>
        <end position="439"/>
    </location>
</feature>
<evidence type="ECO:0000256" key="2">
    <source>
        <dbReference type="SAM" id="SignalP"/>
    </source>
</evidence>
<feature type="compositionally biased region" description="Low complexity" evidence="1">
    <location>
        <begin position="389"/>
        <end position="398"/>
    </location>
</feature>
<dbReference type="PANTHER" id="PTHR10827:SF85">
    <property type="entry name" value="CALCIUM-BINDING PROTEIN"/>
    <property type="match status" value="1"/>
</dbReference>
<dbReference type="Pfam" id="PF13202">
    <property type="entry name" value="EF-hand_5"/>
    <property type="match status" value="5"/>
</dbReference>
<dbReference type="SMART" id="SM00054">
    <property type="entry name" value="EFh"/>
    <property type="match status" value="4"/>
</dbReference>
<sequence precursor="true">MTKSQHSLRFSILSILLACLCVPADAQFGGPPGGDRGSRGGPPFGGGGPSFGGGGDRGGRGGSPFGGGPPQFGGGGDRGSRGGPPGGDRGSRGGGGFDPSGFLSRLDTNGNGILDPDEQQGPAQFMITRMQQSDPSIVPGKPISLKKMTESFEKMRGDRGGPSSPSSNGDEGLEVELLVPGFGVPTETTPLMGFGPAAEMMAVEITDEDRKEASERMARYDRNRDGFLSKDELSSRLAGNPMDFDRNKDGRLSVNELAIRYARRRETAETARQDDRRRTRDRGDSVETEMPDVYNGRQSYRVMSAEKEIEGLPGFFIDKDVNKDGQIEMAEFATEWNAELVAEFSKSDLNSDGIITASEVILALDQPADSGSSMTSSSDASRSSDSERSSSSSAAAPSGPIDEKYKKYAERLISRYDTNKNGELTASEWKPMLMSPADADTNRDGKITLDEYAIWMQVRATKK</sequence>
<comment type="caution">
    <text evidence="4">The sequence shown here is derived from an EMBL/GenBank/DDBJ whole genome shotgun (WGS) entry which is preliminary data.</text>
</comment>
<feature type="chain" id="PRO_5022917944" evidence="2">
    <location>
        <begin position="27"/>
        <end position="463"/>
    </location>
</feature>
<dbReference type="PROSITE" id="PS50222">
    <property type="entry name" value="EF_HAND_2"/>
    <property type="match status" value="3"/>
</dbReference>
<feature type="region of interest" description="Disordered" evidence="1">
    <location>
        <begin position="265"/>
        <end position="290"/>
    </location>
</feature>
<protein>
    <submittedName>
        <fullName evidence="4">EF hand</fullName>
    </submittedName>
</protein>
<feature type="signal peptide" evidence="2">
    <location>
        <begin position="1"/>
        <end position="26"/>
    </location>
</feature>
<gene>
    <name evidence="4" type="ORF">Pla52n_34820</name>
</gene>
<reference evidence="4 5" key="1">
    <citation type="submission" date="2019-02" db="EMBL/GenBank/DDBJ databases">
        <title>Deep-cultivation of Planctomycetes and their phenomic and genomic characterization uncovers novel biology.</title>
        <authorList>
            <person name="Wiegand S."/>
            <person name="Jogler M."/>
            <person name="Boedeker C."/>
            <person name="Pinto D."/>
            <person name="Vollmers J."/>
            <person name="Rivas-Marin E."/>
            <person name="Kohn T."/>
            <person name="Peeters S.H."/>
            <person name="Heuer A."/>
            <person name="Rast P."/>
            <person name="Oberbeckmann S."/>
            <person name="Bunk B."/>
            <person name="Jeske O."/>
            <person name="Meyerdierks A."/>
            <person name="Storesund J.E."/>
            <person name="Kallscheuer N."/>
            <person name="Luecker S."/>
            <person name="Lage O.M."/>
            <person name="Pohl T."/>
            <person name="Merkel B.J."/>
            <person name="Hornburger P."/>
            <person name="Mueller R.-W."/>
            <person name="Bruemmer F."/>
            <person name="Labrenz M."/>
            <person name="Spormann A.M."/>
            <person name="Op Den Camp H."/>
            <person name="Overmann J."/>
            <person name="Amann R."/>
            <person name="Jetten M.S.M."/>
            <person name="Mascher T."/>
            <person name="Medema M.H."/>
            <person name="Devos D.P."/>
            <person name="Kaster A.-K."/>
            <person name="Ovreas L."/>
            <person name="Rohde M."/>
            <person name="Galperin M.Y."/>
            <person name="Jogler C."/>
        </authorList>
    </citation>
    <scope>NUCLEOTIDE SEQUENCE [LARGE SCALE GENOMIC DNA]</scope>
    <source>
        <strain evidence="4 5">Pla52n</strain>
    </source>
</reference>